<dbReference type="Proteomes" id="UP000410492">
    <property type="component" value="Unassembled WGS sequence"/>
</dbReference>
<gene>
    <name evidence="1" type="ORF">CALMAC_LOCUS208</name>
</gene>
<organism evidence="1 2">
    <name type="scientific">Callosobruchus maculatus</name>
    <name type="common">Southern cowpea weevil</name>
    <name type="synonym">Pulse bruchid</name>
    <dbReference type="NCBI Taxonomy" id="64391"/>
    <lineage>
        <taxon>Eukaryota</taxon>
        <taxon>Metazoa</taxon>
        <taxon>Ecdysozoa</taxon>
        <taxon>Arthropoda</taxon>
        <taxon>Hexapoda</taxon>
        <taxon>Insecta</taxon>
        <taxon>Pterygota</taxon>
        <taxon>Neoptera</taxon>
        <taxon>Endopterygota</taxon>
        <taxon>Coleoptera</taxon>
        <taxon>Polyphaga</taxon>
        <taxon>Cucujiformia</taxon>
        <taxon>Chrysomeloidea</taxon>
        <taxon>Chrysomelidae</taxon>
        <taxon>Bruchinae</taxon>
        <taxon>Bruchini</taxon>
        <taxon>Callosobruchus</taxon>
    </lineage>
</organism>
<reference evidence="1 2" key="1">
    <citation type="submission" date="2019-01" db="EMBL/GenBank/DDBJ databases">
        <authorList>
            <person name="Sayadi A."/>
        </authorList>
    </citation>
    <scope>NUCLEOTIDE SEQUENCE [LARGE SCALE GENOMIC DNA]</scope>
</reference>
<protein>
    <submittedName>
        <fullName evidence="1">Uncharacterized protein</fullName>
    </submittedName>
</protein>
<sequence length="68" mass="7796">GYFRSNSGVTVFWRIPVACLAIFDQTAAGVTVFWRIPVACLWRVWLFLIKQRRDCFLANTVAYLVVLG</sequence>
<keyword evidence="2" id="KW-1185">Reference proteome</keyword>
<dbReference type="AlphaFoldDB" id="A0A653BDX2"/>
<evidence type="ECO:0000313" key="1">
    <source>
        <dbReference type="EMBL" id="VEN33777.1"/>
    </source>
</evidence>
<feature type="non-terminal residue" evidence="1">
    <location>
        <position position="1"/>
    </location>
</feature>
<proteinExistence type="predicted"/>
<name>A0A653BDX2_CALMS</name>
<evidence type="ECO:0000313" key="2">
    <source>
        <dbReference type="Proteomes" id="UP000410492"/>
    </source>
</evidence>
<dbReference type="EMBL" id="CAACVG010000228">
    <property type="protein sequence ID" value="VEN33777.1"/>
    <property type="molecule type" value="Genomic_DNA"/>
</dbReference>
<accession>A0A653BDX2</accession>